<evidence type="ECO:0000259" key="6">
    <source>
        <dbReference type="Pfam" id="PF05154"/>
    </source>
</evidence>
<keyword evidence="3 5" id="KW-1133">Transmembrane helix</keyword>
<keyword evidence="8" id="KW-1185">Reference proteome</keyword>
<feature type="domain" description="TM2" evidence="6">
    <location>
        <begin position="82"/>
        <end position="145"/>
    </location>
</feature>
<reference evidence="8" key="1">
    <citation type="journal article" date="2019" name="Int. J. Syst. Evol. Microbiol.">
        <title>The Global Catalogue of Microorganisms (GCM) 10K type strain sequencing project: providing services to taxonomists for standard genome sequencing and annotation.</title>
        <authorList>
            <consortium name="The Broad Institute Genomics Platform"/>
            <consortium name="The Broad Institute Genome Sequencing Center for Infectious Disease"/>
            <person name="Wu L."/>
            <person name="Ma J."/>
        </authorList>
    </citation>
    <scope>NUCLEOTIDE SEQUENCE [LARGE SCALE GENOMIC DNA]</scope>
    <source>
        <strain evidence="8">CGMCC 1.6960</strain>
    </source>
</reference>
<sequence length="171" mass="18714">MTSTPSRDAGWYDDPEGRRRWWDGQRWGAYAPWSESGVPRPSAPRPVGRLDGRYLHDGTASGRAAAPQQQVVVHHVVHRPAKDLAIAYLLLVFLGVFGAHRFYLGHNGTAIALLCGTLLAAPLMLVGVGIMLAIGAGIWWVVDLFLLPGMTRWANARTPQPPSFQRGWPAA</sequence>
<evidence type="ECO:0000256" key="3">
    <source>
        <dbReference type="ARBA" id="ARBA00022989"/>
    </source>
</evidence>
<dbReference type="InterPro" id="IPR050932">
    <property type="entry name" value="TM2D1-3-like"/>
</dbReference>
<keyword evidence="2 5" id="KW-0812">Transmembrane</keyword>
<evidence type="ECO:0000256" key="5">
    <source>
        <dbReference type="SAM" id="Phobius"/>
    </source>
</evidence>
<proteinExistence type="predicted"/>
<dbReference type="Pfam" id="PF05154">
    <property type="entry name" value="TM2"/>
    <property type="match status" value="1"/>
</dbReference>
<dbReference type="RefSeq" id="WP_188718638.1">
    <property type="nucleotide sequence ID" value="NZ_BAABBD010000003.1"/>
</dbReference>
<feature type="transmembrane region" description="Helical" evidence="5">
    <location>
        <begin position="110"/>
        <end position="142"/>
    </location>
</feature>
<accession>A0ABQ2KPC3</accession>
<name>A0ABQ2KPC3_9MICO</name>
<feature type="transmembrane region" description="Helical" evidence="5">
    <location>
        <begin position="84"/>
        <end position="104"/>
    </location>
</feature>
<gene>
    <name evidence="7" type="ORF">GCM10010968_25100</name>
</gene>
<keyword evidence="4 5" id="KW-0472">Membrane</keyword>
<protein>
    <recommendedName>
        <fullName evidence="6">TM2 domain-containing protein</fullName>
    </recommendedName>
</protein>
<dbReference type="EMBL" id="BMLM01000002">
    <property type="protein sequence ID" value="GGN88958.1"/>
    <property type="molecule type" value="Genomic_DNA"/>
</dbReference>
<evidence type="ECO:0000256" key="1">
    <source>
        <dbReference type="ARBA" id="ARBA00004141"/>
    </source>
</evidence>
<dbReference type="Proteomes" id="UP000626982">
    <property type="component" value="Unassembled WGS sequence"/>
</dbReference>
<dbReference type="PANTHER" id="PTHR21016">
    <property type="entry name" value="BETA-AMYLOID BINDING PROTEIN-RELATED"/>
    <property type="match status" value="1"/>
</dbReference>
<evidence type="ECO:0000313" key="7">
    <source>
        <dbReference type="EMBL" id="GGN88958.1"/>
    </source>
</evidence>
<evidence type="ECO:0000256" key="4">
    <source>
        <dbReference type="ARBA" id="ARBA00023136"/>
    </source>
</evidence>
<evidence type="ECO:0000256" key="2">
    <source>
        <dbReference type="ARBA" id="ARBA00022692"/>
    </source>
</evidence>
<comment type="caution">
    <text evidence="7">The sequence shown here is derived from an EMBL/GenBank/DDBJ whole genome shotgun (WGS) entry which is preliminary data.</text>
</comment>
<comment type="subcellular location">
    <subcellularLocation>
        <location evidence="1">Membrane</location>
        <topology evidence="1">Multi-pass membrane protein</topology>
    </subcellularLocation>
</comment>
<organism evidence="7 8">
    <name type="scientific">Agrococcus terreus</name>
    <dbReference type="NCBI Taxonomy" id="574649"/>
    <lineage>
        <taxon>Bacteria</taxon>
        <taxon>Bacillati</taxon>
        <taxon>Actinomycetota</taxon>
        <taxon>Actinomycetes</taxon>
        <taxon>Micrococcales</taxon>
        <taxon>Microbacteriaceae</taxon>
        <taxon>Agrococcus</taxon>
    </lineage>
</organism>
<evidence type="ECO:0000313" key="8">
    <source>
        <dbReference type="Proteomes" id="UP000626982"/>
    </source>
</evidence>
<dbReference type="PANTHER" id="PTHR21016:SF25">
    <property type="entry name" value="TM2 DOMAIN-CONTAINING PROTEIN DDB_G0277895-RELATED"/>
    <property type="match status" value="1"/>
</dbReference>
<dbReference type="InterPro" id="IPR007829">
    <property type="entry name" value="TM2"/>
</dbReference>